<dbReference type="EMBL" id="CACVBM020001224">
    <property type="protein sequence ID" value="CAA7040164.1"/>
    <property type="molecule type" value="Genomic_DNA"/>
</dbReference>
<evidence type="ECO:0000313" key="2">
    <source>
        <dbReference type="Proteomes" id="UP000467841"/>
    </source>
</evidence>
<evidence type="ECO:0000313" key="1">
    <source>
        <dbReference type="EMBL" id="CAA7040164.1"/>
    </source>
</evidence>
<name>A0A6D2JKD2_9BRAS</name>
<reference evidence="1" key="1">
    <citation type="submission" date="2020-01" db="EMBL/GenBank/DDBJ databases">
        <authorList>
            <person name="Mishra B."/>
        </authorList>
    </citation>
    <scope>NUCLEOTIDE SEQUENCE [LARGE SCALE GENOMIC DNA]</scope>
</reference>
<sequence>MDGVAIGRGAVLKAMVAELVVELEAEQAEVMVVDLWQIWERVQRRGDCVGDLVSIRSNCGVTDAVVPQGPVPEMQQRAAEVVQPQAAGLVVPPYLEMMGQMQMIGTPFFEGGVGHEEADAWRQRLERNFQSI</sequence>
<protein>
    <submittedName>
        <fullName evidence="1">Uncharacterized protein</fullName>
    </submittedName>
</protein>
<dbReference type="AlphaFoldDB" id="A0A6D2JKD2"/>
<accession>A0A6D2JKD2</accession>
<organism evidence="1 2">
    <name type="scientific">Microthlaspi erraticum</name>
    <dbReference type="NCBI Taxonomy" id="1685480"/>
    <lineage>
        <taxon>Eukaryota</taxon>
        <taxon>Viridiplantae</taxon>
        <taxon>Streptophyta</taxon>
        <taxon>Embryophyta</taxon>
        <taxon>Tracheophyta</taxon>
        <taxon>Spermatophyta</taxon>
        <taxon>Magnoliopsida</taxon>
        <taxon>eudicotyledons</taxon>
        <taxon>Gunneridae</taxon>
        <taxon>Pentapetalae</taxon>
        <taxon>rosids</taxon>
        <taxon>malvids</taxon>
        <taxon>Brassicales</taxon>
        <taxon>Brassicaceae</taxon>
        <taxon>Coluteocarpeae</taxon>
        <taxon>Microthlaspi</taxon>
    </lineage>
</organism>
<gene>
    <name evidence="1" type="ORF">MERR_LOCUS27399</name>
</gene>
<keyword evidence="2" id="KW-1185">Reference proteome</keyword>
<dbReference type="Proteomes" id="UP000467841">
    <property type="component" value="Unassembled WGS sequence"/>
</dbReference>
<comment type="caution">
    <text evidence="1">The sequence shown here is derived from an EMBL/GenBank/DDBJ whole genome shotgun (WGS) entry which is preliminary data.</text>
</comment>
<proteinExistence type="predicted"/>